<keyword evidence="2" id="KW-1185">Reference proteome</keyword>
<dbReference type="AlphaFoldDB" id="A0A917LKI6"/>
<name>A0A917LKI6_9FLAO</name>
<organism evidence="1 2">
    <name type="scientific">Bizionia arctica</name>
    <dbReference type="NCBI Taxonomy" id="1495645"/>
    <lineage>
        <taxon>Bacteria</taxon>
        <taxon>Pseudomonadati</taxon>
        <taxon>Bacteroidota</taxon>
        <taxon>Flavobacteriia</taxon>
        <taxon>Flavobacteriales</taxon>
        <taxon>Flavobacteriaceae</taxon>
        <taxon>Bizionia</taxon>
    </lineage>
</organism>
<accession>A0A917LKI6</accession>
<evidence type="ECO:0000313" key="1">
    <source>
        <dbReference type="EMBL" id="GGG36091.1"/>
    </source>
</evidence>
<sequence length="125" mass="14253">MLIGILFISCDKNDDEPSDCGCNSETNYTITETDSLIGKIYYRSQNSTYNNLYSIIYKEVQYSNSSTFMIVCNEDFLNNEFEDIKNSGESVEVKFSGDLKSICEKPNGPADISYYRIILTSIERL</sequence>
<evidence type="ECO:0000313" key="2">
    <source>
        <dbReference type="Proteomes" id="UP000625976"/>
    </source>
</evidence>
<dbReference type="Proteomes" id="UP000625976">
    <property type="component" value="Unassembled WGS sequence"/>
</dbReference>
<reference evidence="1" key="2">
    <citation type="submission" date="2020-09" db="EMBL/GenBank/DDBJ databases">
        <authorList>
            <person name="Sun Q."/>
            <person name="Zhou Y."/>
        </authorList>
    </citation>
    <scope>NUCLEOTIDE SEQUENCE</scope>
    <source>
        <strain evidence="1">CGMCC 1.12751</strain>
    </source>
</reference>
<gene>
    <name evidence="1" type="ORF">GCM10010976_04740</name>
</gene>
<protein>
    <submittedName>
        <fullName evidence="1">Uncharacterized protein</fullName>
    </submittedName>
</protein>
<dbReference type="EMBL" id="BMFQ01000001">
    <property type="protein sequence ID" value="GGG36091.1"/>
    <property type="molecule type" value="Genomic_DNA"/>
</dbReference>
<comment type="caution">
    <text evidence="1">The sequence shown here is derived from an EMBL/GenBank/DDBJ whole genome shotgun (WGS) entry which is preliminary data.</text>
</comment>
<proteinExistence type="predicted"/>
<reference evidence="1" key="1">
    <citation type="journal article" date="2014" name="Int. J. Syst. Evol. Microbiol.">
        <title>Complete genome sequence of Corynebacterium casei LMG S-19264T (=DSM 44701T), isolated from a smear-ripened cheese.</title>
        <authorList>
            <consortium name="US DOE Joint Genome Institute (JGI-PGF)"/>
            <person name="Walter F."/>
            <person name="Albersmeier A."/>
            <person name="Kalinowski J."/>
            <person name="Ruckert C."/>
        </authorList>
    </citation>
    <scope>NUCLEOTIDE SEQUENCE</scope>
    <source>
        <strain evidence="1">CGMCC 1.12751</strain>
    </source>
</reference>